<keyword evidence="3" id="KW-1185">Reference proteome</keyword>
<feature type="domain" description="VOC" evidence="1">
    <location>
        <begin position="5"/>
        <end position="125"/>
    </location>
</feature>
<dbReference type="EMBL" id="VAUV01000017">
    <property type="protein sequence ID" value="TLD68907.1"/>
    <property type="molecule type" value="Genomic_DNA"/>
</dbReference>
<dbReference type="InterPro" id="IPR037523">
    <property type="entry name" value="VOC_core"/>
</dbReference>
<gene>
    <name evidence="2" type="ORF">FEM03_19790</name>
</gene>
<dbReference type="Proteomes" id="UP000306196">
    <property type="component" value="Unassembled WGS sequence"/>
</dbReference>
<dbReference type="AlphaFoldDB" id="A0A5R8K9D5"/>
<proteinExistence type="predicted"/>
<name>A0A5R8K9D5_9BACT</name>
<accession>A0A5R8K9D5</accession>
<dbReference type="PANTHER" id="PTHR35006">
    <property type="entry name" value="GLYOXALASE FAMILY PROTEIN (AFU_ORTHOLOGUE AFUA_5G14830)"/>
    <property type="match status" value="1"/>
</dbReference>
<dbReference type="PROSITE" id="PS51819">
    <property type="entry name" value="VOC"/>
    <property type="match status" value="1"/>
</dbReference>
<dbReference type="SUPFAM" id="SSF54593">
    <property type="entry name" value="Glyoxalase/Bleomycin resistance protein/Dihydroxybiphenyl dioxygenase"/>
    <property type="match status" value="1"/>
</dbReference>
<evidence type="ECO:0000259" key="1">
    <source>
        <dbReference type="PROSITE" id="PS51819"/>
    </source>
</evidence>
<reference evidence="2 3" key="1">
    <citation type="submission" date="2019-05" db="EMBL/GenBank/DDBJ databases">
        <title>Verrucobacter flavum gen. nov., sp. nov. a new member of the family Verrucomicrobiaceae.</title>
        <authorList>
            <person name="Szuroczki S."/>
            <person name="Abbaszade G."/>
            <person name="Szabo A."/>
            <person name="Felfoldi T."/>
            <person name="Schumann P."/>
            <person name="Boka K."/>
            <person name="Keki Z."/>
            <person name="Toumi M."/>
            <person name="Toth E."/>
        </authorList>
    </citation>
    <scope>NUCLEOTIDE SEQUENCE [LARGE SCALE GENOMIC DNA]</scope>
    <source>
        <strain evidence="2 3">MG-N-17</strain>
    </source>
</reference>
<dbReference type="OrthoDB" id="5296884at2"/>
<evidence type="ECO:0000313" key="3">
    <source>
        <dbReference type="Proteomes" id="UP000306196"/>
    </source>
</evidence>
<evidence type="ECO:0000313" key="2">
    <source>
        <dbReference type="EMBL" id="TLD68907.1"/>
    </source>
</evidence>
<comment type="caution">
    <text evidence="2">The sequence shown here is derived from an EMBL/GenBank/DDBJ whole genome shotgun (WGS) entry which is preliminary data.</text>
</comment>
<organism evidence="2 3">
    <name type="scientific">Phragmitibacter flavus</name>
    <dbReference type="NCBI Taxonomy" id="2576071"/>
    <lineage>
        <taxon>Bacteria</taxon>
        <taxon>Pseudomonadati</taxon>
        <taxon>Verrucomicrobiota</taxon>
        <taxon>Verrucomicrobiia</taxon>
        <taxon>Verrucomicrobiales</taxon>
        <taxon>Verrucomicrobiaceae</taxon>
        <taxon>Phragmitibacter</taxon>
    </lineage>
</organism>
<dbReference type="Gene3D" id="3.10.180.10">
    <property type="entry name" value="2,3-Dihydroxybiphenyl 1,2-Dioxygenase, domain 1"/>
    <property type="match status" value="1"/>
</dbReference>
<dbReference type="RefSeq" id="WP_138088037.1">
    <property type="nucleotide sequence ID" value="NZ_VAUV01000017.1"/>
</dbReference>
<protein>
    <submittedName>
        <fullName evidence="2">Glyoxalase</fullName>
    </submittedName>
</protein>
<dbReference type="PANTHER" id="PTHR35006:SF1">
    <property type="entry name" value="BLL2941 PROTEIN"/>
    <property type="match status" value="1"/>
</dbReference>
<dbReference type="Pfam" id="PF00903">
    <property type="entry name" value="Glyoxalase"/>
    <property type="match status" value="1"/>
</dbReference>
<dbReference type="InterPro" id="IPR029068">
    <property type="entry name" value="Glyas_Bleomycin-R_OHBP_Dase"/>
</dbReference>
<sequence length="133" mass="14513">MSGRLIDHIDLRVSSLAKVSAFYERLLPELGFSVDARIEGWLQFEALDASGEPGAFFGVTESAGHVPNENRVAFWAGSVEEVDRLARVVVEAGGCQIEGPGWEDKSYYAVFFEDPDGNRLEICHRLAPVGGGQ</sequence>
<dbReference type="InterPro" id="IPR004360">
    <property type="entry name" value="Glyas_Fos-R_dOase_dom"/>
</dbReference>